<reference evidence="2" key="1">
    <citation type="submission" date="2023-07" db="EMBL/GenBank/DDBJ databases">
        <title>A chromosome-level genome assembly of Lolium multiflorum.</title>
        <authorList>
            <person name="Chen Y."/>
            <person name="Copetti D."/>
            <person name="Kolliker R."/>
            <person name="Studer B."/>
        </authorList>
    </citation>
    <scope>NUCLEOTIDE SEQUENCE</scope>
    <source>
        <strain evidence="2">02402/16</strain>
        <tissue evidence="2">Leaf</tissue>
    </source>
</reference>
<evidence type="ECO:0000256" key="1">
    <source>
        <dbReference type="SAM" id="MobiDB-lite"/>
    </source>
</evidence>
<feature type="region of interest" description="Disordered" evidence="1">
    <location>
        <begin position="249"/>
        <end position="282"/>
    </location>
</feature>
<dbReference type="Pfam" id="PF14223">
    <property type="entry name" value="Retrotran_gag_2"/>
    <property type="match status" value="1"/>
</dbReference>
<dbReference type="EMBL" id="JAUUTY010000007">
    <property type="protein sequence ID" value="KAK1603646.1"/>
    <property type="molecule type" value="Genomic_DNA"/>
</dbReference>
<dbReference type="Proteomes" id="UP001231189">
    <property type="component" value="Unassembled WGS sequence"/>
</dbReference>
<accession>A0AAD8QIX5</accession>
<comment type="caution">
    <text evidence="2">The sequence shown here is derived from an EMBL/GenBank/DDBJ whole genome shotgun (WGS) entry which is preliminary data.</text>
</comment>
<organism evidence="2 3">
    <name type="scientific">Lolium multiflorum</name>
    <name type="common">Italian ryegrass</name>
    <name type="synonym">Lolium perenne subsp. multiflorum</name>
    <dbReference type="NCBI Taxonomy" id="4521"/>
    <lineage>
        <taxon>Eukaryota</taxon>
        <taxon>Viridiplantae</taxon>
        <taxon>Streptophyta</taxon>
        <taxon>Embryophyta</taxon>
        <taxon>Tracheophyta</taxon>
        <taxon>Spermatophyta</taxon>
        <taxon>Magnoliopsida</taxon>
        <taxon>Liliopsida</taxon>
        <taxon>Poales</taxon>
        <taxon>Poaceae</taxon>
        <taxon>BOP clade</taxon>
        <taxon>Pooideae</taxon>
        <taxon>Poodae</taxon>
        <taxon>Poeae</taxon>
        <taxon>Poeae Chloroplast Group 2 (Poeae type)</taxon>
        <taxon>Loliodinae</taxon>
        <taxon>Loliinae</taxon>
        <taxon>Lolium</taxon>
    </lineage>
</organism>
<feature type="region of interest" description="Disordered" evidence="1">
    <location>
        <begin position="1"/>
        <end position="36"/>
    </location>
</feature>
<name>A0AAD8QIX5_LOLMU</name>
<evidence type="ECO:0000313" key="3">
    <source>
        <dbReference type="Proteomes" id="UP001231189"/>
    </source>
</evidence>
<dbReference type="PANTHER" id="PTHR47481">
    <property type="match status" value="1"/>
</dbReference>
<sequence length="307" mass="33022">MTGTTAATAVTAATSASTNYATSSSTTSENSSHGALPPRHNSFTLSGFSLKGQIPELDLHRGSYSLWRSRLERKLAIYQVLDHVHTDVTRPGDPEWLAVEAIIQSWLLEVLSLDLQATIHAASASARSIWLAVESIFRNNGMTRAMILTKAFHLTKQLDHPLSVYLAELKAISDELRDLGYPLSTHTLLIQLLSGLHQHHEIVGKLIQQDAETLTFAAAVDKLSMDEKMSGNAPTGPTTATALLSYRPRVPAPAPTHGGQGTFGSPGSPSPNQGNQKRKRFSNHGGYKQRLHLAGVAASDAAAAHLD</sequence>
<evidence type="ECO:0008006" key="4">
    <source>
        <dbReference type="Google" id="ProtNLM"/>
    </source>
</evidence>
<evidence type="ECO:0000313" key="2">
    <source>
        <dbReference type="EMBL" id="KAK1603646.1"/>
    </source>
</evidence>
<gene>
    <name evidence="2" type="ORF">QYE76_027319</name>
</gene>
<keyword evidence="3" id="KW-1185">Reference proteome</keyword>
<dbReference type="AlphaFoldDB" id="A0AAD8QIX5"/>
<protein>
    <recommendedName>
        <fullName evidence="4">Retrotransposon Copia-like N-terminal domain-containing protein</fullName>
    </recommendedName>
</protein>
<proteinExistence type="predicted"/>
<feature type="compositionally biased region" description="Polar residues" evidence="1">
    <location>
        <begin position="265"/>
        <end position="275"/>
    </location>
</feature>
<feature type="compositionally biased region" description="Low complexity" evidence="1">
    <location>
        <begin position="1"/>
        <end position="35"/>
    </location>
</feature>
<dbReference type="PANTHER" id="PTHR47481:SF41">
    <property type="entry name" value="COPIA-LIKE POLYPROTEIN_RETROTRANSPOSON"/>
    <property type="match status" value="1"/>
</dbReference>